<evidence type="ECO:0000313" key="2">
    <source>
        <dbReference type="Proteomes" id="UP000824081"/>
    </source>
</evidence>
<sequence length="110" mass="11926">MENDKIATYLGFCIRAGKLTFGVDGAEGLRKGVYLLIADGTISENSKKALEKLREKFTCPLLWTEGVSLGELLHRPQVKAAAVREKHLASAILAAAEGDDKYKIYSGGNN</sequence>
<dbReference type="InterPro" id="IPR029064">
    <property type="entry name" value="Ribosomal_eL30-like_sf"/>
</dbReference>
<dbReference type="SUPFAM" id="SSF55315">
    <property type="entry name" value="L30e-like"/>
    <property type="match status" value="1"/>
</dbReference>
<dbReference type="AlphaFoldDB" id="A0A9D1MGG0"/>
<accession>A0A9D1MGG0</accession>
<organism evidence="1 2">
    <name type="scientific">Candidatus Scatosoma pullistercoris</name>
    <dbReference type="NCBI Taxonomy" id="2840934"/>
    <lineage>
        <taxon>Bacteria</taxon>
        <taxon>Bacillati</taxon>
        <taxon>Bacillota</taxon>
        <taxon>Clostridia</taxon>
        <taxon>Candidatus Scatosoma</taxon>
    </lineage>
</organism>
<dbReference type="EMBL" id="DVMZ01000172">
    <property type="protein sequence ID" value="HIU59699.1"/>
    <property type="molecule type" value="Genomic_DNA"/>
</dbReference>
<gene>
    <name evidence="1" type="ORF">IAC57_06315</name>
</gene>
<comment type="caution">
    <text evidence="1">The sequence shown here is derived from an EMBL/GenBank/DDBJ whole genome shotgun (WGS) entry which is preliminary data.</text>
</comment>
<reference evidence="1" key="1">
    <citation type="submission" date="2020-10" db="EMBL/GenBank/DDBJ databases">
        <authorList>
            <person name="Gilroy R."/>
        </authorList>
    </citation>
    <scope>NUCLEOTIDE SEQUENCE</scope>
    <source>
        <strain evidence="1">11687</strain>
    </source>
</reference>
<reference evidence="1" key="2">
    <citation type="journal article" date="2021" name="PeerJ">
        <title>Extensive microbial diversity within the chicken gut microbiome revealed by metagenomics and culture.</title>
        <authorList>
            <person name="Gilroy R."/>
            <person name="Ravi A."/>
            <person name="Getino M."/>
            <person name="Pursley I."/>
            <person name="Horton D.L."/>
            <person name="Alikhan N.F."/>
            <person name="Baker D."/>
            <person name="Gharbi K."/>
            <person name="Hall N."/>
            <person name="Watson M."/>
            <person name="Adriaenssens E.M."/>
            <person name="Foster-Nyarko E."/>
            <person name="Jarju S."/>
            <person name="Secka A."/>
            <person name="Antonio M."/>
            <person name="Oren A."/>
            <person name="Chaudhuri R.R."/>
            <person name="La Ragione R."/>
            <person name="Hildebrand F."/>
            <person name="Pallen M.J."/>
        </authorList>
    </citation>
    <scope>NUCLEOTIDE SEQUENCE</scope>
    <source>
        <strain evidence="1">11687</strain>
    </source>
</reference>
<protein>
    <recommendedName>
        <fullName evidence="3">Ribosomal protein L7Ae/L30e/S12e/Gadd45 domain-containing protein</fullName>
    </recommendedName>
</protein>
<evidence type="ECO:0000313" key="1">
    <source>
        <dbReference type="EMBL" id="HIU59699.1"/>
    </source>
</evidence>
<dbReference type="Proteomes" id="UP000824081">
    <property type="component" value="Unassembled WGS sequence"/>
</dbReference>
<evidence type="ECO:0008006" key="3">
    <source>
        <dbReference type="Google" id="ProtNLM"/>
    </source>
</evidence>
<proteinExistence type="predicted"/>
<name>A0A9D1MGG0_9FIRM</name>
<dbReference type="Gene3D" id="3.30.1330.30">
    <property type="match status" value="1"/>
</dbReference>